<dbReference type="PANTHER" id="PTHR32305">
    <property type="match status" value="1"/>
</dbReference>
<dbReference type="Gene3D" id="2.180.10.10">
    <property type="entry name" value="RHS repeat-associated core"/>
    <property type="match status" value="1"/>
</dbReference>
<keyword evidence="2" id="KW-1185">Reference proteome</keyword>
<name>A0ABY1NEI9_9FLAO</name>
<gene>
    <name evidence="1" type="ORF">SAMN06264346_101696</name>
</gene>
<dbReference type="InterPro" id="IPR022385">
    <property type="entry name" value="Rhs_assc_core"/>
</dbReference>
<evidence type="ECO:0000313" key="1">
    <source>
        <dbReference type="EMBL" id="SMP07774.1"/>
    </source>
</evidence>
<reference evidence="1 2" key="1">
    <citation type="submission" date="2017-05" db="EMBL/GenBank/DDBJ databases">
        <authorList>
            <person name="Varghese N."/>
            <person name="Submissions S."/>
        </authorList>
    </citation>
    <scope>NUCLEOTIDE SEQUENCE [LARGE SCALE GENOMIC DNA]</scope>
    <source>
        <strain evidence="1 2">DSM 28214</strain>
    </source>
</reference>
<accession>A0ABY1NEI9</accession>
<comment type="caution">
    <text evidence="1">The sequence shown here is derived from an EMBL/GenBank/DDBJ whole genome shotgun (WGS) entry which is preliminary data.</text>
</comment>
<organism evidence="1 2">
    <name type="scientific">Chryseobacterium profundimaris</name>
    <dbReference type="NCBI Taxonomy" id="1387275"/>
    <lineage>
        <taxon>Bacteria</taxon>
        <taxon>Pseudomonadati</taxon>
        <taxon>Bacteroidota</taxon>
        <taxon>Flavobacteriia</taxon>
        <taxon>Flavobacteriales</taxon>
        <taxon>Weeksellaceae</taxon>
        <taxon>Chryseobacterium group</taxon>
        <taxon>Chryseobacterium</taxon>
    </lineage>
</organism>
<protein>
    <submittedName>
        <fullName evidence="1">RHS repeat-associated core domain-containing protein</fullName>
    </submittedName>
</protein>
<dbReference type="EMBL" id="FXTZ01000001">
    <property type="protein sequence ID" value="SMP07774.1"/>
    <property type="molecule type" value="Genomic_DNA"/>
</dbReference>
<dbReference type="InterPro" id="IPR050708">
    <property type="entry name" value="T6SS_VgrG/RHS"/>
</dbReference>
<proteinExistence type="predicted"/>
<dbReference type="NCBIfam" id="TIGR03696">
    <property type="entry name" value="Rhs_assc_core"/>
    <property type="match status" value="1"/>
</dbReference>
<dbReference type="Proteomes" id="UP001157960">
    <property type="component" value="Unassembled WGS sequence"/>
</dbReference>
<sequence length="338" mass="37341">MHKSEEHSFENPYQHNYNGKELQETGMYDYGARFYMPDLGRWGVVDPLAEQYRRHSTYNYAVNNPVRFIDPDGRSVQTFTGSDIQTAFYQFYFSGSVSSVTGGSPFGSFGDDSFHMFASSGDAGMMMTSALGNDGQGGGSSLSPWMQANTSNFSKFDSDPGPKHPFSQFEINKLLSVGLISATTAKLWLSGIAVEGAGVGVISAGSAASSSFTWGTFATVLTRALSIGALLSIKDEAPPQRYYVYGISGSERMAKFGITRQSDPANRPESQIAMLNRKFVDDGPHSWRFLQGPVDRETALIYEKYYVWAYTQNAGEMPYAQRYPYADAITRLIDKFGR</sequence>
<dbReference type="PANTHER" id="PTHR32305:SF15">
    <property type="entry name" value="PROTEIN RHSA-RELATED"/>
    <property type="match status" value="1"/>
</dbReference>
<evidence type="ECO:0000313" key="2">
    <source>
        <dbReference type="Proteomes" id="UP001157960"/>
    </source>
</evidence>